<dbReference type="GO" id="GO:1990456">
    <property type="term" value="P:mitochondrion-endoplasmic reticulum membrane tethering"/>
    <property type="evidence" value="ECO:0007669"/>
    <property type="project" value="TreeGrafter"/>
</dbReference>
<dbReference type="eggNOG" id="KOG2238">
    <property type="taxonomic scope" value="Eukaryota"/>
</dbReference>
<keyword evidence="3 10" id="KW-0812">Transmembrane</keyword>
<evidence type="ECO:0000313" key="13">
    <source>
        <dbReference type="Proteomes" id="UP000002668"/>
    </source>
</evidence>
<evidence type="ECO:0000256" key="7">
    <source>
        <dbReference type="ARBA" id="ARBA00023121"/>
    </source>
</evidence>
<feature type="region of interest" description="Disordered" evidence="9">
    <location>
        <begin position="561"/>
        <end position="606"/>
    </location>
</feature>
<accession>E4ZUR7</accession>
<dbReference type="GO" id="GO:0032865">
    <property type="term" value="C:ERMES complex"/>
    <property type="evidence" value="ECO:0007669"/>
    <property type="project" value="TreeGrafter"/>
</dbReference>
<feature type="region of interest" description="Disordered" evidence="9">
    <location>
        <begin position="80"/>
        <end position="102"/>
    </location>
</feature>
<evidence type="ECO:0000256" key="9">
    <source>
        <dbReference type="SAM" id="MobiDB-lite"/>
    </source>
</evidence>
<evidence type="ECO:0000256" key="8">
    <source>
        <dbReference type="ARBA" id="ARBA00023136"/>
    </source>
</evidence>
<feature type="compositionally biased region" description="Polar residues" evidence="9">
    <location>
        <begin position="625"/>
        <end position="637"/>
    </location>
</feature>
<feature type="compositionally biased region" description="Polar residues" evidence="9">
    <location>
        <begin position="956"/>
        <end position="968"/>
    </location>
</feature>
<feature type="region of interest" description="Disordered" evidence="9">
    <location>
        <begin position="879"/>
        <end position="983"/>
    </location>
</feature>
<feature type="compositionally biased region" description="Polar residues" evidence="9">
    <location>
        <begin position="579"/>
        <end position="603"/>
    </location>
</feature>
<feature type="region of interest" description="Disordered" evidence="9">
    <location>
        <begin position="1018"/>
        <end position="1055"/>
    </location>
</feature>
<feature type="compositionally biased region" description="Low complexity" evidence="9">
    <location>
        <begin position="940"/>
        <end position="949"/>
    </location>
</feature>
<dbReference type="OMA" id="ENLHTRW"/>
<feature type="compositionally biased region" description="Low complexity" evidence="9">
    <location>
        <begin position="1019"/>
        <end position="1032"/>
    </location>
</feature>
<evidence type="ECO:0000256" key="10">
    <source>
        <dbReference type="SAM" id="Phobius"/>
    </source>
</evidence>
<dbReference type="VEuPathDB" id="FungiDB:LEMA_P115610.1"/>
<feature type="compositionally biased region" description="Polar residues" evidence="9">
    <location>
        <begin position="561"/>
        <end position="570"/>
    </location>
</feature>
<proteinExistence type="predicted"/>
<dbReference type="OrthoDB" id="26740at2759"/>
<evidence type="ECO:0000256" key="2">
    <source>
        <dbReference type="ARBA" id="ARBA00022448"/>
    </source>
</evidence>
<dbReference type="HOGENOM" id="CLU_006760_0_0_1"/>
<evidence type="ECO:0000313" key="12">
    <source>
        <dbReference type="EMBL" id="CBX95146.1"/>
    </source>
</evidence>
<dbReference type="PANTHER" id="PTHR13466:SF19">
    <property type="entry name" value="NUCLEUS-VACUOLE JUNCTION PROTEIN 2"/>
    <property type="match status" value="1"/>
</dbReference>
<dbReference type="GO" id="GO:0008289">
    <property type="term" value="F:lipid binding"/>
    <property type="evidence" value="ECO:0007669"/>
    <property type="project" value="UniProtKB-KW"/>
</dbReference>
<dbReference type="GO" id="GO:0005789">
    <property type="term" value="C:endoplasmic reticulum membrane"/>
    <property type="evidence" value="ECO:0007669"/>
    <property type="project" value="UniProtKB-SubCell"/>
</dbReference>
<feature type="compositionally biased region" description="Low complexity" evidence="9">
    <location>
        <begin position="883"/>
        <end position="899"/>
    </location>
</feature>
<dbReference type="AlphaFoldDB" id="E4ZUR7"/>
<evidence type="ECO:0000256" key="5">
    <source>
        <dbReference type="ARBA" id="ARBA00022989"/>
    </source>
</evidence>
<evidence type="ECO:0000256" key="6">
    <source>
        <dbReference type="ARBA" id="ARBA00023055"/>
    </source>
</evidence>
<feature type="compositionally biased region" description="Pro residues" evidence="9">
    <location>
        <begin position="808"/>
        <end position="818"/>
    </location>
</feature>
<keyword evidence="5 10" id="KW-1133">Transmembrane helix</keyword>
<keyword evidence="6" id="KW-0445">Lipid transport</keyword>
<dbReference type="GO" id="GO:0015914">
    <property type="term" value="P:phospholipid transport"/>
    <property type="evidence" value="ECO:0007669"/>
    <property type="project" value="TreeGrafter"/>
</dbReference>
<dbReference type="InterPro" id="IPR031468">
    <property type="entry name" value="SMP_LBD"/>
</dbReference>
<evidence type="ECO:0000256" key="1">
    <source>
        <dbReference type="ARBA" id="ARBA00004586"/>
    </source>
</evidence>
<evidence type="ECO:0000256" key="4">
    <source>
        <dbReference type="ARBA" id="ARBA00022824"/>
    </source>
</evidence>
<evidence type="ECO:0000259" key="11">
    <source>
        <dbReference type="PROSITE" id="PS51847"/>
    </source>
</evidence>
<evidence type="ECO:0000256" key="3">
    <source>
        <dbReference type="ARBA" id="ARBA00022692"/>
    </source>
</evidence>
<feature type="compositionally biased region" description="Basic and acidic residues" evidence="9">
    <location>
        <begin position="1033"/>
        <end position="1042"/>
    </location>
</feature>
<keyword evidence="7" id="KW-0446">Lipid-binding</keyword>
<dbReference type="Pfam" id="PF15413">
    <property type="entry name" value="PH_11"/>
    <property type="match status" value="1"/>
</dbReference>
<comment type="subcellular location">
    <subcellularLocation>
        <location evidence="1">Endoplasmic reticulum membrane</location>
    </subcellularLocation>
</comment>
<sequence>MLLNYFLYEKSPVNTIVQGWWTKKHRTAYKMSEGWGFGALLKTFIWGYLIGGLTLIPALATIAWFWGTTLVDAVQAADKTGASNDHTTNSNSSSEKDDESGSLGIGIDDEILEKLKAKTHVPDVCAGYFAVCREYVPGGVNGKPPDRTTPAGAVVAVESPSVYQSMYRSLFDRNKNTSPTIETANSKNKKARNVFYVVLRLGHLMLYDNDDQIEVRHVISLAHYKVDVHAGGEPIPEGELWIKRNCIRLVQDLEGDSLAEAKSFYLFSDNCSEKEDFYHAMLQAQEHHVGDSAAPAPVPLKFDTPDLVKLVQQLHASEENLHTRWINALIGRVFLAMYKTSQIKDFIAAKINKKIARVPKPALISSITLRKVDMGTLPPFITNPKLKELTVDGDLIVEADVSYKGSFRIEISAIVRIDLGARFKAREVTLVLATVLKKLEGHILLRIKPPPSNRLWMTFETPPKIDLSLEPIVSSRQITYGPVLRVMENRIREVVNETLVLPNWDDMPFTNTISQVIRGGIWHEEKETKDDESLHNIKQDDTALENAVLDTEKLDEIADSASSHMSIHSTVDSEDTGIGVSTSTDYKSTGTRPRPLQSSSSAAQVKVDSANASAEIFHDRSSLTPTSVRSLPITSPIKSPIRSDTAGTQATESSCSSREDVSTASISGTSTKSAPSPSFEQSHNRTRSKELSAQEIATAAAAAAGATNMATKKQTLGQNLGSATAAARHWLASKQSPQPSRTNPKNPPPDSKPNSNNRPISSGGLDGDTTAPNSNINTTAQDPSRPHLPSPALSTSSHYTEPMGRGQPLPPPGTPLPLPKTESRKPWSIPPVAVTAASTFANLAKRKPVSTAPTLAHKKSHEGFEYFAGSGVGAGAGTGVGVGSSTASHTHAHPSPHTTQLETPDPAPHALRDSDSEESLFRRKSSATTETLDSRRRKSSAASSNSNSNVGGIANVNPNSEANTNINIQPPPLSRRRTRQSSLNHISHAHGRRVSQPIAAHEAQSETLLVVEAPVVEGSAASSPTSTSASMPSKRDGVDAGRADVATELDASPWF</sequence>
<dbReference type="InParanoid" id="E4ZUR7"/>
<keyword evidence="8 10" id="KW-0472">Membrane</keyword>
<dbReference type="EMBL" id="FP929126">
    <property type="protein sequence ID" value="CBX95146.1"/>
    <property type="molecule type" value="Genomic_DNA"/>
</dbReference>
<protein>
    <recommendedName>
        <fullName evidence="11">SMP-LTD domain-containing protein</fullName>
    </recommendedName>
</protein>
<keyword evidence="2" id="KW-0813">Transport</keyword>
<dbReference type="PANTHER" id="PTHR13466">
    <property type="entry name" value="TEX2 PROTEIN-RELATED"/>
    <property type="match status" value="1"/>
</dbReference>
<keyword evidence="4" id="KW-0256">Endoplasmic reticulum</keyword>
<reference evidence="13" key="1">
    <citation type="journal article" date="2011" name="Nat. Commun.">
        <title>Effector diversification within compartments of the Leptosphaeria maculans genome affected by Repeat-Induced Point mutations.</title>
        <authorList>
            <person name="Rouxel T."/>
            <person name="Grandaubert J."/>
            <person name="Hane J.K."/>
            <person name="Hoede C."/>
            <person name="van de Wouw A.P."/>
            <person name="Couloux A."/>
            <person name="Dominguez V."/>
            <person name="Anthouard V."/>
            <person name="Bally P."/>
            <person name="Bourras S."/>
            <person name="Cozijnsen A.J."/>
            <person name="Ciuffetti L.M."/>
            <person name="Degrave A."/>
            <person name="Dilmaghani A."/>
            <person name="Duret L."/>
            <person name="Fudal I."/>
            <person name="Goodwin S.B."/>
            <person name="Gout L."/>
            <person name="Glaser N."/>
            <person name="Linglin J."/>
            <person name="Kema G.H.J."/>
            <person name="Lapalu N."/>
            <person name="Lawrence C.B."/>
            <person name="May K."/>
            <person name="Meyer M."/>
            <person name="Ollivier B."/>
            <person name="Poulain J."/>
            <person name="Schoch C.L."/>
            <person name="Simon A."/>
            <person name="Spatafora J.W."/>
            <person name="Stachowiak A."/>
            <person name="Turgeon B.G."/>
            <person name="Tyler B.M."/>
            <person name="Vincent D."/>
            <person name="Weissenbach J."/>
            <person name="Amselem J."/>
            <person name="Quesneville H."/>
            <person name="Oliver R.P."/>
            <person name="Wincker P."/>
            <person name="Balesdent M.-H."/>
            <person name="Howlett B.J."/>
        </authorList>
    </citation>
    <scope>NUCLEOTIDE SEQUENCE [LARGE SCALE GENOMIC DNA]</scope>
    <source>
        <strain evidence="13">JN3 / isolate v23.1.3 / race Av1-4-5-6-7-8</strain>
    </source>
</reference>
<dbReference type="SUPFAM" id="SSF50729">
    <property type="entry name" value="PH domain-like"/>
    <property type="match status" value="1"/>
</dbReference>
<dbReference type="PROSITE" id="PS51847">
    <property type="entry name" value="SMP"/>
    <property type="match status" value="1"/>
</dbReference>
<feature type="compositionally biased region" description="Polar residues" evidence="9">
    <location>
        <begin position="733"/>
        <end position="742"/>
    </location>
</feature>
<feature type="domain" description="SMP-LTD" evidence="11">
    <location>
        <begin position="317"/>
        <end position="510"/>
    </location>
</feature>
<dbReference type="CDD" id="cd21675">
    <property type="entry name" value="SMP_TEX2"/>
    <property type="match status" value="1"/>
</dbReference>
<feature type="transmembrane region" description="Helical" evidence="10">
    <location>
        <begin position="45"/>
        <end position="66"/>
    </location>
</feature>
<feature type="region of interest" description="Disordered" evidence="9">
    <location>
        <begin position="625"/>
        <end position="691"/>
    </location>
</feature>
<name>E4ZUR7_LEPMJ</name>
<keyword evidence="13" id="KW-1185">Reference proteome</keyword>
<feature type="compositionally biased region" description="Polar residues" evidence="9">
    <location>
        <begin position="645"/>
        <end position="681"/>
    </location>
</feature>
<feature type="region of interest" description="Disordered" evidence="9">
    <location>
        <begin position="730"/>
        <end position="830"/>
    </location>
</feature>
<gene>
    <name evidence="12" type="ORF">LEMA_P115610.1</name>
</gene>
<dbReference type="STRING" id="985895.E4ZUR7"/>
<dbReference type="Proteomes" id="UP000002668">
    <property type="component" value="Genome"/>
</dbReference>
<organism evidence="13">
    <name type="scientific">Leptosphaeria maculans (strain JN3 / isolate v23.1.3 / race Av1-4-5-6-7-8)</name>
    <name type="common">Blackleg fungus</name>
    <name type="synonym">Phoma lingam</name>
    <dbReference type="NCBI Taxonomy" id="985895"/>
    <lineage>
        <taxon>Eukaryota</taxon>
        <taxon>Fungi</taxon>
        <taxon>Dikarya</taxon>
        <taxon>Ascomycota</taxon>
        <taxon>Pezizomycotina</taxon>
        <taxon>Dothideomycetes</taxon>
        <taxon>Pleosporomycetidae</taxon>
        <taxon>Pleosporales</taxon>
        <taxon>Pleosporineae</taxon>
        <taxon>Leptosphaeriaceae</taxon>
        <taxon>Plenodomus</taxon>
        <taxon>Plenodomus lingam/Leptosphaeria maculans species complex</taxon>
    </lineage>
</organism>
<feature type="compositionally biased region" description="Polar residues" evidence="9">
    <location>
        <begin position="770"/>
        <end position="782"/>
    </location>
</feature>